<evidence type="ECO:0000313" key="7">
    <source>
        <dbReference type="Proteomes" id="UP001642464"/>
    </source>
</evidence>
<dbReference type="PANTHER" id="PTHR43827:SF3">
    <property type="entry name" value="NADP-DEPENDENT OXIDOREDUCTASE DOMAIN-CONTAINING PROTEIN"/>
    <property type="match status" value="1"/>
</dbReference>
<dbReference type="InterPro" id="IPR020471">
    <property type="entry name" value="AKR"/>
</dbReference>
<dbReference type="EMBL" id="CAXAMM010002178">
    <property type="protein sequence ID" value="CAK8995054.1"/>
    <property type="molecule type" value="Genomic_DNA"/>
</dbReference>
<evidence type="ECO:0000256" key="3">
    <source>
        <dbReference type="ARBA" id="ARBA00023002"/>
    </source>
</evidence>
<keyword evidence="7" id="KW-1185">Reference proteome</keyword>
<comment type="similarity">
    <text evidence="1">Belongs to the aldo/keto reductase family.</text>
</comment>
<comment type="caution">
    <text evidence="6">The sequence shown here is derived from an EMBL/GenBank/DDBJ whole genome shotgun (WGS) entry which is preliminary data.</text>
</comment>
<dbReference type="Proteomes" id="UP001642464">
    <property type="component" value="Unassembled WGS sequence"/>
</dbReference>
<protein>
    <submittedName>
        <fullName evidence="6">NAD(P)H-dependent 6'-deoxychalcone synthase</fullName>
    </submittedName>
</protein>
<keyword evidence="3" id="KW-0560">Oxidoreductase</keyword>
<evidence type="ECO:0000256" key="4">
    <source>
        <dbReference type="SAM" id="MobiDB-lite"/>
    </source>
</evidence>
<feature type="domain" description="NADP-dependent oxidoreductase" evidence="5">
    <location>
        <begin position="49"/>
        <end position="105"/>
    </location>
</feature>
<keyword evidence="2" id="KW-0521">NADP</keyword>
<dbReference type="PANTHER" id="PTHR43827">
    <property type="entry name" value="2,5-DIKETO-D-GLUCONIC ACID REDUCTASE"/>
    <property type="match status" value="1"/>
</dbReference>
<dbReference type="Gene3D" id="3.20.20.100">
    <property type="entry name" value="NADP-dependent oxidoreductase domain"/>
    <property type="match status" value="1"/>
</dbReference>
<gene>
    <name evidence="6" type="ORF">SCF082_LOCUS4194</name>
</gene>
<organism evidence="6 7">
    <name type="scientific">Durusdinium trenchii</name>
    <dbReference type="NCBI Taxonomy" id="1381693"/>
    <lineage>
        <taxon>Eukaryota</taxon>
        <taxon>Sar</taxon>
        <taxon>Alveolata</taxon>
        <taxon>Dinophyceae</taxon>
        <taxon>Suessiales</taxon>
        <taxon>Symbiodiniaceae</taxon>
        <taxon>Durusdinium</taxon>
    </lineage>
</organism>
<dbReference type="SUPFAM" id="SSF51430">
    <property type="entry name" value="NAD(P)-linked oxidoreductase"/>
    <property type="match status" value="1"/>
</dbReference>
<evidence type="ECO:0000259" key="5">
    <source>
        <dbReference type="Pfam" id="PF00248"/>
    </source>
</evidence>
<sequence>VEFHVGMGSAGPNATDDREFCRSHGILYQSFSPLCGPCGTDELVTGDFVTSIGKHYGKTGAQVSLRWQVQQGIPVIPKTANPAHMEENADLFSWSLSNDDMATLTHATSPPVTGGGDGLTSGDCKIL</sequence>
<feature type="region of interest" description="Disordered" evidence="4">
    <location>
        <begin position="106"/>
        <end position="127"/>
    </location>
</feature>
<name>A0ABP0HXW2_9DINO</name>
<evidence type="ECO:0000256" key="2">
    <source>
        <dbReference type="ARBA" id="ARBA00022857"/>
    </source>
</evidence>
<dbReference type="Pfam" id="PF00248">
    <property type="entry name" value="Aldo_ket_red"/>
    <property type="match status" value="1"/>
</dbReference>
<dbReference type="InterPro" id="IPR023210">
    <property type="entry name" value="NADP_OxRdtase_dom"/>
</dbReference>
<evidence type="ECO:0000313" key="6">
    <source>
        <dbReference type="EMBL" id="CAK8995054.1"/>
    </source>
</evidence>
<dbReference type="InterPro" id="IPR036812">
    <property type="entry name" value="NAD(P)_OxRdtase_dom_sf"/>
</dbReference>
<accession>A0ABP0HXW2</accession>
<evidence type="ECO:0000256" key="1">
    <source>
        <dbReference type="ARBA" id="ARBA00007905"/>
    </source>
</evidence>
<proteinExistence type="inferred from homology"/>
<feature type="non-terminal residue" evidence="6">
    <location>
        <position position="1"/>
    </location>
</feature>
<reference evidence="6 7" key="1">
    <citation type="submission" date="2024-02" db="EMBL/GenBank/DDBJ databases">
        <authorList>
            <person name="Chen Y."/>
            <person name="Shah S."/>
            <person name="Dougan E. K."/>
            <person name="Thang M."/>
            <person name="Chan C."/>
        </authorList>
    </citation>
    <scope>NUCLEOTIDE SEQUENCE [LARGE SCALE GENOMIC DNA]</scope>
</reference>